<feature type="domain" description="Glutamine amidotransferase type-2" evidence="9">
    <location>
        <begin position="2"/>
        <end position="214"/>
    </location>
</feature>
<dbReference type="NCBIfam" id="TIGR01536">
    <property type="entry name" value="asn_synth_AEB"/>
    <property type="match status" value="1"/>
</dbReference>
<dbReference type="InterPro" id="IPR001962">
    <property type="entry name" value="Asn_synthase"/>
</dbReference>
<evidence type="ECO:0000256" key="8">
    <source>
        <dbReference type="ARBA" id="ARBA00048741"/>
    </source>
</evidence>
<accession>A0ABP6I7D0</accession>
<sequence>MCGLSGEIRFDGRAADIGAVGRMTDAMRDRGPDGSGLWSLGPVALGHRRLKIIDLSEKAAQPMVDSALGLAAVFNGCLYNYRELREELRGEGYRFFSTSDTEVLVKAFHRWGPDCVGRFTGMFAFAVVERDTGRLTLGRDRLGIKPMYVARTAGRLRFASTLPALLAGGEVDTGIDRVALHHYMTFHSVVPAERTILTGVRKLPPATVRTVEADGTVTDRRYWEPPHTRSALPEYAGLTPGEWREAVLDRLRVAVRRRMVADVPVGVLLSGGLDSSMIVALLAEEGQAGLSTFSIGFPAAGGESGDEFAYSDLVAERFGTDHHRILIDDGRLLPALERAVGAMSEPMVSHDCVAFHLLSQEVSRHVKVVQSGQGADEVFAGYSWYPPLAGVPREEAAATYAREFFDRPHDALAGILTPDHLVDEDVSGAFVRRHLAAPGADTALDAVLRLDTSVMLVDDPVKRVDNMTMAYGLEARTPFLDHELVELAAACPPELKLAHGGKGVLKDASRKLLPAEVVDRPKGYFPVPAIRHIHGPFLELVRDALTGRAARSRGLFDRTYVDRLLAAPDEHRTTLGANALWQVGLLELWLQTQGI</sequence>
<evidence type="ECO:0000313" key="11">
    <source>
        <dbReference type="Proteomes" id="UP001500831"/>
    </source>
</evidence>
<proteinExistence type="inferred from homology"/>
<dbReference type="InterPro" id="IPR051786">
    <property type="entry name" value="ASN_synthetase/amidase"/>
</dbReference>
<protein>
    <recommendedName>
        <fullName evidence="3">asparagine synthase (glutamine-hydrolyzing)</fullName>
        <ecNumber evidence="3">6.3.5.4</ecNumber>
    </recommendedName>
</protein>
<dbReference type="InterPro" id="IPR014729">
    <property type="entry name" value="Rossmann-like_a/b/a_fold"/>
</dbReference>
<dbReference type="Pfam" id="PF00733">
    <property type="entry name" value="Asn_synthase"/>
    <property type="match status" value="1"/>
</dbReference>
<comment type="similarity">
    <text evidence="2">Belongs to the asparagine synthetase family.</text>
</comment>
<dbReference type="InterPro" id="IPR033738">
    <property type="entry name" value="AsnB_N"/>
</dbReference>
<dbReference type="EMBL" id="BAAAVI010000004">
    <property type="protein sequence ID" value="GAA2851907.1"/>
    <property type="molecule type" value="Genomic_DNA"/>
</dbReference>
<dbReference type="InterPro" id="IPR006426">
    <property type="entry name" value="Asn_synth_AEB"/>
</dbReference>
<dbReference type="PIRSF" id="PIRSF001589">
    <property type="entry name" value="Asn_synthetase_glu-h"/>
    <property type="match status" value="1"/>
</dbReference>
<dbReference type="SUPFAM" id="SSF56235">
    <property type="entry name" value="N-terminal nucleophile aminohydrolases (Ntn hydrolases)"/>
    <property type="match status" value="1"/>
</dbReference>
<evidence type="ECO:0000256" key="3">
    <source>
        <dbReference type="ARBA" id="ARBA00012737"/>
    </source>
</evidence>
<evidence type="ECO:0000256" key="1">
    <source>
        <dbReference type="ARBA" id="ARBA00005187"/>
    </source>
</evidence>
<dbReference type="Proteomes" id="UP001500831">
    <property type="component" value="Unassembled WGS sequence"/>
</dbReference>
<keyword evidence="4" id="KW-0547">Nucleotide-binding</keyword>
<dbReference type="EC" id="6.3.5.4" evidence="3"/>
<dbReference type="Gene3D" id="3.40.50.620">
    <property type="entry name" value="HUPs"/>
    <property type="match status" value="1"/>
</dbReference>
<dbReference type="SUPFAM" id="SSF52402">
    <property type="entry name" value="Adenine nucleotide alpha hydrolases-like"/>
    <property type="match status" value="1"/>
</dbReference>
<dbReference type="InterPro" id="IPR017535">
    <property type="entry name" value="Asparagine_synth"/>
</dbReference>
<evidence type="ECO:0000256" key="7">
    <source>
        <dbReference type="ARBA" id="ARBA00022962"/>
    </source>
</evidence>
<gene>
    <name evidence="10" type="ORF">GCM10010517_09560</name>
</gene>
<evidence type="ECO:0000256" key="6">
    <source>
        <dbReference type="ARBA" id="ARBA00022888"/>
    </source>
</evidence>
<evidence type="ECO:0000256" key="4">
    <source>
        <dbReference type="ARBA" id="ARBA00022741"/>
    </source>
</evidence>
<keyword evidence="6" id="KW-0061">Asparagine biosynthesis</keyword>
<keyword evidence="11" id="KW-1185">Reference proteome</keyword>
<name>A0ABP6I7D0_9ACTN</name>
<dbReference type="CDD" id="cd01991">
    <property type="entry name" value="Asn_synthase_B_C"/>
    <property type="match status" value="1"/>
</dbReference>
<dbReference type="Gene3D" id="3.60.20.10">
    <property type="entry name" value="Glutamine Phosphoribosylpyrophosphate, subunit 1, domain 1"/>
    <property type="match status" value="1"/>
</dbReference>
<dbReference type="NCBIfam" id="TIGR03104">
    <property type="entry name" value="trio_amidotrans"/>
    <property type="match status" value="1"/>
</dbReference>
<dbReference type="PROSITE" id="PS51278">
    <property type="entry name" value="GATASE_TYPE_2"/>
    <property type="match status" value="1"/>
</dbReference>
<comment type="pathway">
    <text evidence="1">Amino-acid biosynthesis; L-asparagine biosynthesis; L-asparagine from L-aspartate (L-Gln route): step 1/1.</text>
</comment>
<keyword evidence="6" id="KW-0028">Amino-acid biosynthesis</keyword>
<dbReference type="PANTHER" id="PTHR43284">
    <property type="entry name" value="ASPARAGINE SYNTHETASE (GLUTAMINE-HYDROLYZING)"/>
    <property type="match status" value="1"/>
</dbReference>
<evidence type="ECO:0000259" key="9">
    <source>
        <dbReference type="PROSITE" id="PS51278"/>
    </source>
</evidence>
<organism evidence="10 11">
    <name type="scientific">Streptosporangium fragile</name>
    <dbReference type="NCBI Taxonomy" id="46186"/>
    <lineage>
        <taxon>Bacteria</taxon>
        <taxon>Bacillati</taxon>
        <taxon>Actinomycetota</taxon>
        <taxon>Actinomycetes</taxon>
        <taxon>Streptosporangiales</taxon>
        <taxon>Streptosporangiaceae</taxon>
        <taxon>Streptosporangium</taxon>
    </lineage>
</organism>
<evidence type="ECO:0000313" key="10">
    <source>
        <dbReference type="EMBL" id="GAA2851907.1"/>
    </source>
</evidence>
<dbReference type="CDD" id="cd00712">
    <property type="entry name" value="AsnB"/>
    <property type="match status" value="1"/>
</dbReference>
<comment type="catalytic activity">
    <reaction evidence="8">
        <text>L-aspartate + L-glutamine + ATP + H2O = L-asparagine + L-glutamate + AMP + diphosphate + H(+)</text>
        <dbReference type="Rhea" id="RHEA:12228"/>
        <dbReference type="ChEBI" id="CHEBI:15377"/>
        <dbReference type="ChEBI" id="CHEBI:15378"/>
        <dbReference type="ChEBI" id="CHEBI:29985"/>
        <dbReference type="ChEBI" id="CHEBI:29991"/>
        <dbReference type="ChEBI" id="CHEBI:30616"/>
        <dbReference type="ChEBI" id="CHEBI:33019"/>
        <dbReference type="ChEBI" id="CHEBI:58048"/>
        <dbReference type="ChEBI" id="CHEBI:58359"/>
        <dbReference type="ChEBI" id="CHEBI:456215"/>
        <dbReference type="EC" id="6.3.5.4"/>
    </reaction>
</comment>
<dbReference type="InterPro" id="IPR017932">
    <property type="entry name" value="GATase_2_dom"/>
</dbReference>
<dbReference type="Pfam" id="PF13537">
    <property type="entry name" value="GATase_7"/>
    <property type="match status" value="1"/>
</dbReference>
<dbReference type="PANTHER" id="PTHR43284:SF1">
    <property type="entry name" value="ASPARAGINE SYNTHETASE"/>
    <property type="match status" value="1"/>
</dbReference>
<dbReference type="InterPro" id="IPR029055">
    <property type="entry name" value="Ntn_hydrolases_N"/>
</dbReference>
<keyword evidence="7" id="KW-0315">Glutamine amidotransferase</keyword>
<reference evidence="11" key="1">
    <citation type="journal article" date="2019" name="Int. J. Syst. Evol. Microbiol.">
        <title>The Global Catalogue of Microorganisms (GCM) 10K type strain sequencing project: providing services to taxonomists for standard genome sequencing and annotation.</title>
        <authorList>
            <consortium name="The Broad Institute Genomics Platform"/>
            <consortium name="The Broad Institute Genome Sequencing Center for Infectious Disease"/>
            <person name="Wu L."/>
            <person name="Ma J."/>
        </authorList>
    </citation>
    <scope>NUCLEOTIDE SEQUENCE [LARGE SCALE GENOMIC DNA]</scope>
    <source>
        <strain evidence="11">JCM 6242</strain>
    </source>
</reference>
<evidence type="ECO:0000256" key="2">
    <source>
        <dbReference type="ARBA" id="ARBA00005752"/>
    </source>
</evidence>
<keyword evidence="5" id="KW-0067">ATP-binding</keyword>
<dbReference type="RefSeq" id="WP_344968193.1">
    <property type="nucleotide sequence ID" value="NZ_BAAAVI010000004.1"/>
</dbReference>
<comment type="caution">
    <text evidence="10">The sequence shown here is derived from an EMBL/GenBank/DDBJ whole genome shotgun (WGS) entry which is preliminary data.</text>
</comment>
<evidence type="ECO:0000256" key="5">
    <source>
        <dbReference type="ARBA" id="ARBA00022840"/>
    </source>
</evidence>